<evidence type="ECO:0000256" key="1">
    <source>
        <dbReference type="SAM" id="MobiDB-lite"/>
    </source>
</evidence>
<gene>
    <name evidence="2" type="primary">LOC125523259</name>
</gene>
<feature type="region of interest" description="Disordered" evidence="1">
    <location>
        <begin position="174"/>
        <end position="198"/>
    </location>
</feature>
<protein>
    <submittedName>
        <fullName evidence="2">Uncharacterized protein</fullName>
    </submittedName>
</protein>
<keyword evidence="3" id="KW-1185">Reference proteome</keyword>
<evidence type="ECO:0000313" key="3">
    <source>
        <dbReference type="Proteomes" id="UP000015106"/>
    </source>
</evidence>
<organism evidence="2 3">
    <name type="scientific">Triticum urartu</name>
    <name type="common">Red wild einkorn</name>
    <name type="synonym">Crithodium urartu</name>
    <dbReference type="NCBI Taxonomy" id="4572"/>
    <lineage>
        <taxon>Eukaryota</taxon>
        <taxon>Viridiplantae</taxon>
        <taxon>Streptophyta</taxon>
        <taxon>Embryophyta</taxon>
        <taxon>Tracheophyta</taxon>
        <taxon>Spermatophyta</taxon>
        <taxon>Magnoliopsida</taxon>
        <taxon>Liliopsida</taxon>
        <taxon>Poales</taxon>
        <taxon>Poaceae</taxon>
        <taxon>BOP clade</taxon>
        <taxon>Pooideae</taxon>
        <taxon>Triticodae</taxon>
        <taxon>Triticeae</taxon>
        <taxon>Triticinae</taxon>
        <taxon>Triticum</taxon>
    </lineage>
</organism>
<evidence type="ECO:0000313" key="2">
    <source>
        <dbReference type="EnsemblPlants" id="TuG1812G0700002135.01.T01.cds293941"/>
    </source>
</evidence>
<sequence>MTSTVCRSADEASSRRTMAALARAARSPWESTETRVLREAGEAMQRRASSSSGKNTVSAARIFPSAPRTAALVPSTGSPARLWKADESWRAAPAAARHRRLRSLSLPIALALAASCPHTGALPRLAAVDTAASTSAASASATGTLGVGTRSAWLATHQSWIILRVAWLGTRSARRTGPPVTGHVPRPRASHPSTLSRS</sequence>
<dbReference type="EnsemblPlants" id="TuG1812G0700002135.01.T01">
    <property type="protein sequence ID" value="TuG1812G0700002135.01.T01.cds293941"/>
    <property type="gene ID" value="TuG1812G0700002135.01"/>
</dbReference>
<reference evidence="3" key="1">
    <citation type="journal article" date="2013" name="Nature">
        <title>Draft genome of the wheat A-genome progenitor Triticum urartu.</title>
        <authorList>
            <person name="Ling H.Q."/>
            <person name="Zhao S."/>
            <person name="Liu D."/>
            <person name="Wang J."/>
            <person name="Sun H."/>
            <person name="Zhang C."/>
            <person name="Fan H."/>
            <person name="Li D."/>
            <person name="Dong L."/>
            <person name="Tao Y."/>
            <person name="Gao C."/>
            <person name="Wu H."/>
            <person name="Li Y."/>
            <person name="Cui Y."/>
            <person name="Guo X."/>
            <person name="Zheng S."/>
            <person name="Wang B."/>
            <person name="Yu K."/>
            <person name="Liang Q."/>
            <person name="Yang W."/>
            <person name="Lou X."/>
            <person name="Chen J."/>
            <person name="Feng M."/>
            <person name="Jian J."/>
            <person name="Zhang X."/>
            <person name="Luo G."/>
            <person name="Jiang Y."/>
            <person name="Liu J."/>
            <person name="Wang Z."/>
            <person name="Sha Y."/>
            <person name="Zhang B."/>
            <person name="Wu H."/>
            <person name="Tang D."/>
            <person name="Shen Q."/>
            <person name="Xue P."/>
            <person name="Zou S."/>
            <person name="Wang X."/>
            <person name="Liu X."/>
            <person name="Wang F."/>
            <person name="Yang Y."/>
            <person name="An X."/>
            <person name="Dong Z."/>
            <person name="Zhang K."/>
            <person name="Zhang X."/>
            <person name="Luo M.C."/>
            <person name="Dvorak J."/>
            <person name="Tong Y."/>
            <person name="Wang J."/>
            <person name="Yang H."/>
            <person name="Li Z."/>
            <person name="Wang D."/>
            <person name="Zhang A."/>
            <person name="Wang J."/>
        </authorList>
    </citation>
    <scope>NUCLEOTIDE SEQUENCE</scope>
    <source>
        <strain evidence="3">cv. G1812</strain>
    </source>
</reference>
<accession>A0A8R7V549</accession>
<dbReference type="Gramene" id="TuG1812G0700002135.01.T01">
    <property type="protein sequence ID" value="TuG1812G0700002135.01.T01.cds293941"/>
    <property type="gene ID" value="TuG1812G0700002135.01"/>
</dbReference>
<dbReference type="AlphaFoldDB" id="A0A8R7V549"/>
<proteinExistence type="predicted"/>
<name>A0A8R7V549_TRIUA</name>
<reference evidence="2" key="2">
    <citation type="submission" date="2018-03" db="EMBL/GenBank/DDBJ databases">
        <title>The Triticum urartu genome reveals the dynamic nature of wheat genome evolution.</title>
        <authorList>
            <person name="Ling H."/>
            <person name="Ma B."/>
            <person name="Shi X."/>
            <person name="Liu H."/>
            <person name="Dong L."/>
            <person name="Sun H."/>
            <person name="Cao Y."/>
            <person name="Gao Q."/>
            <person name="Zheng S."/>
            <person name="Li Y."/>
            <person name="Yu Y."/>
            <person name="Du H."/>
            <person name="Qi M."/>
            <person name="Li Y."/>
            <person name="Yu H."/>
            <person name="Cui Y."/>
            <person name="Wang N."/>
            <person name="Chen C."/>
            <person name="Wu H."/>
            <person name="Zhao Y."/>
            <person name="Zhang J."/>
            <person name="Li Y."/>
            <person name="Zhou W."/>
            <person name="Zhang B."/>
            <person name="Hu W."/>
            <person name="Eijk M."/>
            <person name="Tang J."/>
            <person name="Witsenboer H."/>
            <person name="Zhao S."/>
            <person name="Li Z."/>
            <person name="Zhang A."/>
            <person name="Wang D."/>
            <person name="Liang C."/>
        </authorList>
    </citation>
    <scope>NUCLEOTIDE SEQUENCE [LARGE SCALE GENOMIC DNA]</scope>
    <source>
        <strain evidence="2">cv. G1812</strain>
    </source>
</reference>
<dbReference type="Proteomes" id="UP000015106">
    <property type="component" value="Chromosome 7"/>
</dbReference>
<reference evidence="2" key="3">
    <citation type="submission" date="2022-06" db="UniProtKB">
        <authorList>
            <consortium name="EnsemblPlants"/>
        </authorList>
    </citation>
    <scope>IDENTIFICATION</scope>
</reference>